<accession>A0AAU9ERE5</accession>
<dbReference type="AlphaFoldDB" id="A0AAU9ERE5"/>
<dbReference type="KEGG" id="dmp:FAK_14610"/>
<name>A0AAU9ERE5_9BACT</name>
<protein>
    <recommendedName>
        <fullName evidence="2">Mce/MlaD domain-containing protein</fullName>
    </recommendedName>
</protein>
<sequence>MSGVSTEAKVGIFVLVGLAVLAYMTIRLGSFKIGGPEGYEVYAVFDQATGLKKMAPVEMAGIQIGQVEKITLDHGKARVTMMISNDVPLAQDVSALIRTRGVLGDKYVAMEPGTPSAPRLKNGQQISRASVPTDLDQVMSRVGEVADNIRQITESLKVSIASPESARNISEALANLRELTGSLKTVVSSNEDRLNRIVANLDRFTGDLSDLSSDNKKALSETIKNFQVASAQMQTTIASLNSVMAKVDKGEGTIGQLVNNKQTIEDLNATLSSLKDVSQKIAKGEGSIGKLVNDDTTVTKIDEALTSINDYLSRADAWRVFVEYRGEYMFKEDSVRSELNLRLQPKADKFFLIGVVDDPMGKRTETTKYKTVNEDGHVSNTETNTVSYDLSDLTYNVQFGKRFWDLTVRAGIFSSTGGLGVDYYLFNDKLRLTLEAYDWSTDANPQVRFVASYDFWNSFFLSAGVQNIISDDGETSFFMGGGIYFSDDDIKFLLTSAPTTP</sequence>
<keyword evidence="1" id="KW-1133">Transmembrane helix</keyword>
<dbReference type="Pfam" id="PF02470">
    <property type="entry name" value="MlaD"/>
    <property type="match status" value="1"/>
</dbReference>
<organism evidence="3 4">
    <name type="scientific">Desulfoferula mesophila</name>
    <dbReference type="NCBI Taxonomy" id="3058419"/>
    <lineage>
        <taxon>Bacteria</taxon>
        <taxon>Pseudomonadati</taxon>
        <taxon>Thermodesulfobacteriota</taxon>
        <taxon>Desulfarculia</taxon>
        <taxon>Desulfarculales</taxon>
        <taxon>Desulfarculaceae</taxon>
        <taxon>Desulfoferula</taxon>
    </lineage>
</organism>
<dbReference type="Proteomes" id="UP001366166">
    <property type="component" value="Chromosome"/>
</dbReference>
<dbReference type="EMBL" id="AP028679">
    <property type="protein sequence ID" value="BEQ14395.1"/>
    <property type="molecule type" value="Genomic_DNA"/>
</dbReference>
<reference evidence="4" key="1">
    <citation type="journal article" date="2023" name="Arch. Microbiol.">
        <title>Desulfoferula mesophilus gen. nov. sp. nov., a mesophilic sulfate-reducing bacterium isolated from a brackish lake sediment.</title>
        <authorList>
            <person name="Watanabe T."/>
            <person name="Yabe T."/>
            <person name="Tsuji J.M."/>
            <person name="Fukui M."/>
        </authorList>
    </citation>
    <scope>NUCLEOTIDE SEQUENCE [LARGE SCALE GENOMIC DNA]</scope>
    <source>
        <strain evidence="4">12FAK</strain>
    </source>
</reference>
<evidence type="ECO:0000313" key="4">
    <source>
        <dbReference type="Proteomes" id="UP001366166"/>
    </source>
</evidence>
<dbReference type="PANTHER" id="PTHR33371:SF4">
    <property type="entry name" value="INTERMEMBRANE PHOSPHOLIPID TRANSPORT SYSTEM BINDING PROTEIN MLAD"/>
    <property type="match status" value="1"/>
</dbReference>
<evidence type="ECO:0000259" key="2">
    <source>
        <dbReference type="Pfam" id="PF02470"/>
    </source>
</evidence>
<dbReference type="InterPro" id="IPR003399">
    <property type="entry name" value="Mce/MlaD"/>
</dbReference>
<evidence type="ECO:0000313" key="3">
    <source>
        <dbReference type="EMBL" id="BEQ14395.1"/>
    </source>
</evidence>
<dbReference type="PANTHER" id="PTHR33371">
    <property type="entry name" value="INTERMEMBRANE PHOSPHOLIPID TRANSPORT SYSTEM BINDING PROTEIN MLAD-RELATED"/>
    <property type="match status" value="1"/>
</dbReference>
<evidence type="ECO:0000256" key="1">
    <source>
        <dbReference type="SAM" id="Phobius"/>
    </source>
</evidence>
<keyword evidence="4" id="KW-1185">Reference proteome</keyword>
<feature type="transmembrane region" description="Helical" evidence="1">
    <location>
        <begin position="6"/>
        <end position="26"/>
    </location>
</feature>
<keyword evidence="1" id="KW-0812">Transmembrane</keyword>
<dbReference type="RefSeq" id="WP_338606110.1">
    <property type="nucleotide sequence ID" value="NZ_AP028679.1"/>
</dbReference>
<gene>
    <name evidence="3" type="ORF">FAK_14610</name>
</gene>
<proteinExistence type="predicted"/>
<feature type="domain" description="Mce/MlaD" evidence="2">
    <location>
        <begin position="38"/>
        <end position="113"/>
    </location>
</feature>
<keyword evidence="1" id="KW-0472">Membrane</keyword>
<dbReference type="InterPro" id="IPR052336">
    <property type="entry name" value="MlaD_Phospholipid_Transporter"/>
</dbReference>